<dbReference type="HOGENOM" id="CLU_3003552_0_0_6"/>
<gene>
    <name evidence="1" type="ORF">F971_00860</name>
</gene>
<organism evidence="1 2">
    <name type="scientific">Acinetobacter vivianii</name>
    <dbReference type="NCBI Taxonomy" id="1776742"/>
    <lineage>
        <taxon>Bacteria</taxon>
        <taxon>Pseudomonadati</taxon>
        <taxon>Pseudomonadota</taxon>
        <taxon>Gammaproteobacteria</taxon>
        <taxon>Moraxellales</taxon>
        <taxon>Moraxellaceae</taxon>
        <taxon>Acinetobacter</taxon>
    </lineage>
</organism>
<reference evidence="1 2" key="1">
    <citation type="submission" date="2013-02" db="EMBL/GenBank/DDBJ databases">
        <title>The Genome Sequence of Acinetobacter sp. NIPH 758.</title>
        <authorList>
            <consortium name="The Broad Institute Genome Sequencing Platform"/>
            <consortium name="The Broad Institute Genome Sequencing Center for Infectious Disease"/>
            <person name="Cerqueira G."/>
            <person name="Feldgarden M."/>
            <person name="Courvalin P."/>
            <person name="Perichon B."/>
            <person name="Grillot-Courvalin C."/>
            <person name="Clermont D."/>
            <person name="Rocha E."/>
            <person name="Yoon E.-J."/>
            <person name="Nemec A."/>
            <person name="Walker B."/>
            <person name="Young S.K."/>
            <person name="Zeng Q."/>
            <person name="Gargeya S."/>
            <person name="Fitzgerald M."/>
            <person name="Haas B."/>
            <person name="Abouelleil A."/>
            <person name="Alvarado L."/>
            <person name="Arachchi H.M."/>
            <person name="Berlin A.M."/>
            <person name="Chapman S.B."/>
            <person name="Dewar J."/>
            <person name="Goldberg J."/>
            <person name="Griggs A."/>
            <person name="Gujja S."/>
            <person name="Hansen M."/>
            <person name="Howarth C."/>
            <person name="Imamovic A."/>
            <person name="Larimer J."/>
            <person name="McCowan C."/>
            <person name="Murphy C."/>
            <person name="Neiman D."/>
            <person name="Pearson M."/>
            <person name="Priest M."/>
            <person name="Roberts A."/>
            <person name="Saif S."/>
            <person name="Shea T."/>
            <person name="Sisk P."/>
            <person name="Sykes S."/>
            <person name="Wortman J."/>
            <person name="Nusbaum C."/>
            <person name="Birren B."/>
        </authorList>
    </citation>
    <scope>NUCLEOTIDE SEQUENCE [LARGE SCALE GENOMIC DNA]</scope>
    <source>
        <strain evidence="1 2">NIPH 758</strain>
    </source>
</reference>
<evidence type="ECO:0000313" key="2">
    <source>
        <dbReference type="Proteomes" id="UP000013049"/>
    </source>
</evidence>
<dbReference type="EMBL" id="APPC01000012">
    <property type="protein sequence ID" value="ENU93602.1"/>
    <property type="molecule type" value="Genomic_DNA"/>
</dbReference>
<accession>N8WED7</accession>
<sequence length="56" mass="6354">MKDQVKKTFENETKKSDKISLSDFEKFEIETIDDELLSDISGGGVNINISCTVKER</sequence>
<dbReference type="AlphaFoldDB" id="N8WED7"/>
<dbReference type="PATRIC" id="fig|1217712.3.peg.822"/>
<evidence type="ECO:0000313" key="1">
    <source>
        <dbReference type="EMBL" id="ENU93602.1"/>
    </source>
</evidence>
<name>N8WED7_9GAMM</name>
<comment type="caution">
    <text evidence="1">The sequence shown here is derived from an EMBL/GenBank/DDBJ whole genome shotgun (WGS) entry which is preliminary data.</text>
</comment>
<dbReference type="Proteomes" id="UP000013049">
    <property type="component" value="Unassembled WGS sequence"/>
</dbReference>
<protein>
    <submittedName>
        <fullName evidence="1">Uncharacterized protein</fullName>
    </submittedName>
</protein>
<proteinExistence type="predicted"/>
<dbReference type="RefSeq" id="WP_004775568.1">
    <property type="nucleotide sequence ID" value="NZ_KB849367.1"/>
</dbReference>